<comment type="caution">
    <text evidence="1">The sequence shown here is derived from an EMBL/GenBank/DDBJ whole genome shotgun (WGS) entry which is preliminary data.</text>
</comment>
<dbReference type="AlphaFoldDB" id="X1LBP7"/>
<dbReference type="EMBL" id="BARV01003137">
    <property type="protein sequence ID" value="GAH99854.1"/>
    <property type="molecule type" value="Genomic_DNA"/>
</dbReference>
<accession>X1LBP7</accession>
<evidence type="ECO:0000313" key="1">
    <source>
        <dbReference type="EMBL" id="GAH99854.1"/>
    </source>
</evidence>
<protein>
    <submittedName>
        <fullName evidence="1">Uncharacterized protein</fullName>
    </submittedName>
</protein>
<organism evidence="1">
    <name type="scientific">marine sediment metagenome</name>
    <dbReference type="NCBI Taxonomy" id="412755"/>
    <lineage>
        <taxon>unclassified sequences</taxon>
        <taxon>metagenomes</taxon>
        <taxon>ecological metagenomes</taxon>
    </lineage>
</organism>
<sequence>RAKIRVVEGGTETRKLAQDLLTPAKVLGVNVLYAGGKEEYRVRVPCSHLRRLPASVDDIQISLAKLTNKNIKLAFE</sequence>
<proteinExistence type="predicted"/>
<reference evidence="1" key="1">
    <citation type="journal article" date="2014" name="Front. Microbiol.">
        <title>High frequency of phylogenetically diverse reductive dehalogenase-homologous genes in deep subseafloor sedimentary metagenomes.</title>
        <authorList>
            <person name="Kawai M."/>
            <person name="Futagami T."/>
            <person name="Toyoda A."/>
            <person name="Takaki Y."/>
            <person name="Nishi S."/>
            <person name="Hori S."/>
            <person name="Arai W."/>
            <person name="Tsubouchi T."/>
            <person name="Morono Y."/>
            <person name="Uchiyama I."/>
            <person name="Ito T."/>
            <person name="Fujiyama A."/>
            <person name="Inagaki F."/>
            <person name="Takami H."/>
        </authorList>
    </citation>
    <scope>NUCLEOTIDE SEQUENCE</scope>
    <source>
        <strain evidence="1">Expedition CK06-06</strain>
    </source>
</reference>
<name>X1LBP7_9ZZZZ</name>
<feature type="non-terminal residue" evidence="1">
    <location>
        <position position="1"/>
    </location>
</feature>
<gene>
    <name evidence="1" type="ORF">S06H3_07672</name>
</gene>